<evidence type="ECO:0000256" key="9">
    <source>
        <dbReference type="ARBA" id="ARBA00022801"/>
    </source>
</evidence>
<feature type="region of interest" description="Disordered" evidence="15">
    <location>
        <begin position="32"/>
        <end position="51"/>
    </location>
</feature>
<dbReference type="Pfam" id="PF06280">
    <property type="entry name" value="fn3_5"/>
    <property type="match status" value="1"/>
</dbReference>
<dbReference type="PROSITE" id="PS51892">
    <property type="entry name" value="SUBTILASE"/>
    <property type="match status" value="1"/>
</dbReference>
<dbReference type="InterPro" id="IPR034216">
    <property type="entry name" value="C5a_Peptidase"/>
</dbReference>
<evidence type="ECO:0000256" key="8">
    <source>
        <dbReference type="ARBA" id="ARBA00022737"/>
    </source>
</evidence>
<dbReference type="SUPFAM" id="SSF52025">
    <property type="entry name" value="PA domain"/>
    <property type="match status" value="1"/>
</dbReference>
<dbReference type="Gene3D" id="2.60.40.1710">
    <property type="entry name" value="Subtilisin-like superfamily"/>
    <property type="match status" value="1"/>
</dbReference>
<keyword evidence="10 13" id="KW-0720">Serine protease</keyword>
<protein>
    <submittedName>
        <fullName evidence="21">Lactocepin</fullName>
    </submittedName>
</protein>
<dbReference type="GO" id="GO:0006508">
    <property type="term" value="P:proteolysis"/>
    <property type="evidence" value="ECO:0007669"/>
    <property type="project" value="UniProtKB-KW"/>
</dbReference>
<feature type="domain" description="C5a peptidase/Subtilisin-like protease SBT2-like Fn3-like" evidence="20">
    <location>
        <begin position="661"/>
        <end position="785"/>
    </location>
</feature>
<feature type="active site" description="Charge relay system" evidence="12 13">
    <location>
        <position position="254"/>
    </location>
</feature>
<dbReference type="OrthoDB" id="9798386at2"/>
<dbReference type="GO" id="GO:0005576">
    <property type="term" value="C:extracellular region"/>
    <property type="evidence" value="ECO:0007669"/>
    <property type="project" value="UniProtKB-SubCell"/>
</dbReference>
<evidence type="ECO:0000256" key="3">
    <source>
        <dbReference type="ARBA" id="ARBA00011073"/>
    </source>
</evidence>
<dbReference type="PANTHER" id="PTHR43806:SF11">
    <property type="entry name" value="CEREVISIN-RELATED"/>
    <property type="match status" value="1"/>
</dbReference>
<dbReference type="SUPFAM" id="SSF52743">
    <property type="entry name" value="Subtilisin-like"/>
    <property type="match status" value="1"/>
</dbReference>
<keyword evidence="8" id="KW-0677">Repeat</keyword>
<dbReference type="InterPro" id="IPR000209">
    <property type="entry name" value="Peptidase_S8/S53_dom"/>
</dbReference>
<feature type="active site" description="Charge relay system" evidence="12 13">
    <location>
        <position position="188"/>
    </location>
</feature>
<dbReference type="InterPro" id="IPR003137">
    <property type="entry name" value="PA_domain"/>
</dbReference>
<evidence type="ECO:0000256" key="16">
    <source>
        <dbReference type="SAM" id="SignalP"/>
    </source>
</evidence>
<evidence type="ECO:0000256" key="10">
    <source>
        <dbReference type="ARBA" id="ARBA00022825"/>
    </source>
</evidence>
<dbReference type="InterPro" id="IPR036852">
    <property type="entry name" value="Peptidase_S8/S53_dom_sf"/>
</dbReference>
<evidence type="ECO:0000256" key="15">
    <source>
        <dbReference type="SAM" id="MobiDB-lite"/>
    </source>
</evidence>
<evidence type="ECO:0000256" key="13">
    <source>
        <dbReference type="PROSITE-ProRule" id="PRU01240"/>
    </source>
</evidence>
<sequence>MLKRIAIVFLAVLLALGNFTVASAMGVQSLPDNAQKKVSPEKEELENTADPEQELRVIVEMEDEAPILKATRQGVKYEKLNKSEKNKLEKAAKANQNAVKAKMKDKKVNAKYLQEFTTVVNGFSAEVKQKDIETIEELPDVKTVHIVNEYERPIAEPEMKYSKELVEAQAAWRDYGFKGEGMVVGIIDTGIDPSHRDMVLTDSETAELTEESVNQTVEEEELPGKFYTEKVPYGYNYMDENDEIREIHAGANYHGMHVAGTVGANGDEENGGILGIAPEAQLLALKVFGNDPEFQSTYGDIYIKAIDDAIKLGVDVLNMSLGSTAGFVDSDSPEQKAVARAVDNGVLMSISAGNSALFADGFFYPYASNPDYGVSGSPGVSYESLQVASYENDFMQVDALEYLIDGEADTGAFLSAGNIHPNDVEQKSYELIDAGLGYPEDFEGQDAEGKYALIQRGELAFTDKAINAQAAGAEGVIIYNNTDGIVNMATDPAIVIPQIFMLKSDGDKLSQAIQNGQAVTVEFSGGEATIDNPEAGKMSAFTSWGLTPDLDFKPEITAPGGQILSTLNDNQYGLMSGTSMAAPHVSGGGALVLERVDQEFGYEGADRVNLTKNLMMNTSKQVEFDGALVSPRRQGAGLMQLHAALSTPVVVSESETNEAKVALKEVTENQVSFELTAENFTDEAVTYEARANVQTDTPVDGGGVLVTAPNMFGATDLGDLALVNGESLSTIEVPANGTATVNVTIDVSEVDASLAEIYTNGYWLEGFVTLTDPTDTNPELTVPYVGFKGDWDSAPIFDTPAWDADTFYGMTGAVTSLGDDNYGFLGEDLATGAIDPEKIAFSPNGDGVQDDALMILSLIRNAKEAKFNVLDENKEVVRTIALESNLRKNYYDSGYGPMYSLDGSRAWDGKINGKAAEEGQYYLQAEGVIDFEGAEWQSLNVPVLLDTTVPELAATLDLDEQLVTVDASDPAEGSGVAYWDVLVDGESVLEEPYVGGETEHQLAEEISAEQTVTVVVGDYAGNEVEEEAVIEEEADVTVPDLHLLTPEVLGVETNKKVEFSGYVTDESGVKEVTVDGKKAKLVYNEEEDRYDFSLTVKHKKDGYYFHHIKAVDNAGNETEIGRRYFVDTEKAKLKVKAKKKTNEDTITVRADIKDNFDEIKLYVNGNHVYVNELSQPYGKNKFNEKIELELDLEDGENVFEFKVVDLGGHETVEEVVIEKRDKGNGNGNGHWKDKLENIFDKIWSIIGGIWGFFG</sequence>
<evidence type="ECO:0000259" key="17">
    <source>
        <dbReference type="Pfam" id="PF00082"/>
    </source>
</evidence>
<dbReference type="GO" id="GO:0004252">
    <property type="term" value="F:serine-type endopeptidase activity"/>
    <property type="evidence" value="ECO:0007669"/>
    <property type="project" value="UniProtKB-UniRule"/>
</dbReference>
<keyword evidence="22" id="KW-1185">Reference proteome</keyword>
<dbReference type="InterPro" id="IPR023827">
    <property type="entry name" value="Peptidase_S8_Asp-AS"/>
</dbReference>
<evidence type="ECO:0000256" key="5">
    <source>
        <dbReference type="ARBA" id="ARBA00022525"/>
    </source>
</evidence>
<dbReference type="RefSeq" id="WP_094886127.1">
    <property type="nucleotide sequence ID" value="NZ_NPMS01000005.1"/>
</dbReference>
<dbReference type="PANTHER" id="PTHR43806">
    <property type="entry name" value="PEPTIDASE S8"/>
    <property type="match status" value="1"/>
</dbReference>
<dbReference type="EMBL" id="NPMS01000005">
    <property type="protein sequence ID" value="OZU88388.1"/>
    <property type="molecule type" value="Genomic_DNA"/>
</dbReference>
<dbReference type="Pfam" id="PF05922">
    <property type="entry name" value="Inhibitor_I9"/>
    <property type="match status" value="1"/>
</dbReference>
<gene>
    <name evidence="21" type="ORF">CIL03_12125</name>
</gene>
<dbReference type="PROSITE" id="PS00138">
    <property type="entry name" value="SUBTILASE_SER"/>
    <property type="match status" value="1"/>
</dbReference>
<comment type="subcellular location">
    <subcellularLocation>
        <location evidence="2">Secreted</location>
    </subcellularLocation>
</comment>
<name>A0A265N8P5_9BACI</name>
<proteinExistence type="inferred from homology"/>
<dbReference type="InterPro" id="IPR050131">
    <property type="entry name" value="Peptidase_S8_subtilisin-like"/>
</dbReference>
<dbReference type="InterPro" id="IPR015500">
    <property type="entry name" value="Peptidase_S8_subtilisin-rel"/>
</dbReference>
<dbReference type="CDD" id="cd02133">
    <property type="entry name" value="PA_C5a_like"/>
    <property type="match status" value="1"/>
</dbReference>
<evidence type="ECO:0000313" key="22">
    <source>
        <dbReference type="Proteomes" id="UP000216498"/>
    </source>
</evidence>
<feature type="domain" description="Inhibitor I9" evidence="19">
    <location>
        <begin position="57"/>
        <end position="145"/>
    </location>
</feature>
<dbReference type="Gene3D" id="3.40.50.200">
    <property type="entry name" value="Peptidase S8/S53 domain"/>
    <property type="match status" value="1"/>
</dbReference>
<keyword evidence="4" id="KW-0134">Cell wall</keyword>
<keyword evidence="6 13" id="KW-0645">Protease</keyword>
<evidence type="ECO:0000259" key="19">
    <source>
        <dbReference type="Pfam" id="PF05922"/>
    </source>
</evidence>
<feature type="active site" description="Charge relay system" evidence="12 13">
    <location>
        <position position="579"/>
    </location>
</feature>
<evidence type="ECO:0000256" key="14">
    <source>
        <dbReference type="RuleBase" id="RU003355"/>
    </source>
</evidence>
<organism evidence="21 22">
    <name type="scientific">Virgibacillus indicus</name>
    <dbReference type="NCBI Taxonomy" id="2024554"/>
    <lineage>
        <taxon>Bacteria</taxon>
        <taxon>Bacillati</taxon>
        <taxon>Bacillota</taxon>
        <taxon>Bacilli</taxon>
        <taxon>Bacillales</taxon>
        <taxon>Bacillaceae</taxon>
        <taxon>Virgibacillus</taxon>
    </lineage>
</organism>
<reference evidence="21 22" key="1">
    <citation type="submission" date="2017-08" db="EMBL/GenBank/DDBJ databases">
        <title>Virgibacillus indicus sp. nov. and Virgibacillus profoundi sp. nov, two moderately halophilic bacteria isolated from marine sediment by using the Microfluidic Streak Plate.</title>
        <authorList>
            <person name="Xu B."/>
            <person name="Hu B."/>
            <person name="Wang J."/>
            <person name="Zhu Y."/>
            <person name="Huang L."/>
            <person name="Du W."/>
            <person name="Huang Y."/>
        </authorList>
    </citation>
    <scope>NUCLEOTIDE SEQUENCE [LARGE SCALE GENOMIC DNA]</scope>
    <source>
        <strain evidence="21 22">IO3-P2-C2</strain>
    </source>
</reference>
<dbReference type="Pfam" id="PF02225">
    <property type="entry name" value="PA"/>
    <property type="match status" value="1"/>
</dbReference>
<evidence type="ECO:0000256" key="4">
    <source>
        <dbReference type="ARBA" id="ARBA00022512"/>
    </source>
</evidence>
<keyword evidence="9 13" id="KW-0378">Hydrolase</keyword>
<feature type="signal peptide" evidence="16">
    <location>
        <begin position="1"/>
        <end position="24"/>
    </location>
</feature>
<dbReference type="InterPro" id="IPR010259">
    <property type="entry name" value="S8pro/Inhibitor_I9"/>
</dbReference>
<evidence type="ECO:0000259" key="18">
    <source>
        <dbReference type="Pfam" id="PF02225"/>
    </source>
</evidence>
<dbReference type="AlphaFoldDB" id="A0A265N8P5"/>
<evidence type="ECO:0000313" key="21">
    <source>
        <dbReference type="EMBL" id="OZU88388.1"/>
    </source>
</evidence>
<dbReference type="PROSITE" id="PS00137">
    <property type="entry name" value="SUBTILASE_HIS"/>
    <property type="match status" value="1"/>
</dbReference>
<evidence type="ECO:0000256" key="7">
    <source>
        <dbReference type="ARBA" id="ARBA00022729"/>
    </source>
</evidence>
<keyword evidence="5" id="KW-0964">Secreted</keyword>
<evidence type="ECO:0000256" key="12">
    <source>
        <dbReference type="PIRSR" id="PIRSR615500-1"/>
    </source>
</evidence>
<feature type="chain" id="PRO_5012898996" evidence="16">
    <location>
        <begin position="25"/>
        <end position="1254"/>
    </location>
</feature>
<dbReference type="Gene3D" id="3.50.30.30">
    <property type="match status" value="1"/>
</dbReference>
<dbReference type="InterPro" id="IPR010435">
    <property type="entry name" value="C5a/SBT2-like_Fn3"/>
</dbReference>
<keyword evidence="7 16" id="KW-0732">Signal</keyword>
<dbReference type="CDD" id="cd07475">
    <property type="entry name" value="Peptidases_S8_C5a_Peptidase"/>
    <property type="match status" value="1"/>
</dbReference>
<evidence type="ECO:0000256" key="1">
    <source>
        <dbReference type="ARBA" id="ARBA00001913"/>
    </source>
</evidence>
<feature type="domain" description="PA" evidence="18">
    <location>
        <begin position="430"/>
        <end position="509"/>
    </location>
</feature>
<dbReference type="InterPro" id="IPR023828">
    <property type="entry name" value="Peptidase_S8_Ser-AS"/>
</dbReference>
<evidence type="ECO:0000256" key="2">
    <source>
        <dbReference type="ARBA" id="ARBA00004613"/>
    </source>
</evidence>
<evidence type="ECO:0000259" key="20">
    <source>
        <dbReference type="Pfam" id="PF06280"/>
    </source>
</evidence>
<dbReference type="InterPro" id="IPR046450">
    <property type="entry name" value="PA_dom_sf"/>
</dbReference>
<comment type="similarity">
    <text evidence="3 13 14">Belongs to the peptidase S8 family.</text>
</comment>
<dbReference type="PRINTS" id="PR00723">
    <property type="entry name" value="SUBTILISIN"/>
</dbReference>
<comment type="caution">
    <text evidence="21">The sequence shown here is derived from an EMBL/GenBank/DDBJ whole genome shotgun (WGS) entry which is preliminary data.</text>
</comment>
<dbReference type="Pfam" id="PF00082">
    <property type="entry name" value="Peptidase_S8"/>
    <property type="match status" value="1"/>
</dbReference>
<dbReference type="GO" id="GO:0016020">
    <property type="term" value="C:membrane"/>
    <property type="evidence" value="ECO:0007669"/>
    <property type="project" value="InterPro"/>
</dbReference>
<comment type="cofactor">
    <cofactor evidence="1">
        <name>Ca(2+)</name>
        <dbReference type="ChEBI" id="CHEBI:29108"/>
    </cofactor>
</comment>
<evidence type="ECO:0000256" key="6">
    <source>
        <dbReference type="ARBA" id="ARBA00022670"/>
    </source>
</evidence>
<feature type="domain" description="Peptidase S8/S53" evidence="17">
    <location>
        <begin position="179"/>
        <end position="637"/>
    </location>
</feature>
<dbReference type="InterPro" id="IPR022398">
    <property type="entry name" value="Peptidase_S8_His-AS"/>
</dbReference>
<dbReference type="Proteomes" id="UP000216498">
    <property type="component" value="Unassembled WGS sequence"/>
</dbReference>
<accession>A0A265N8P5</accession>
<evidence type="ECO:0000256" key="11">
    <source>
        <dbReference type="ARBA" id="ARBA00022837"/>
    </source>
</evidence>
<keyword evidence="11" id="KW-0106">Calcium</keyword>
<dbReference type="PROSITE" id="PS00136">
    <property type="entry name" value="SUBTILASE_ASP"/>
    <property type="match status" value="1"/>
</dbReference>